<feature type="domain" description="VTT" evidence="9">
    <location>
        <begin position="34"/>
        <end position="160"/>
    </location>
</feature>
<evidence type="ECO:0000259" key="9">
    <source>
        <dbReference type="Pfam" id="PF09335"/>
    </source>
</evidence>
<keyword evidence="11" id="KW-1185">Reference proteome</keyword>
<evidence type="ECO:0000256" key="7">
    <source>
        <dbReference type="RuleBase" id="RU367016"/>
    </source>
</evidence>
<comment type="subcellular location">
    <subcellularLocation>
        <location evidence="1 7">Cell membrane</location>
        <topology evidence="1 7">Multi-pass membrane protein</topology>
    </subcellularLocation>
</comment>
<comment type="caution">
    <text evidence="7">Lacks conserved residue(s) required for the propagation of feature annotation.</text>
</comment>
<evidence type="ECO:0000256" key="8">
    <source>
        <dbReference type="SAM" id="MobiDB-lite"/>
    </source>
</evidence>
<comment type="caution">
    <text evidence="10">The sequence shown here is derived from an EMBL/GenBank/DDBJ whole genome shotgun (WGS) entry which is preliminary data.</text>
</comment>
<dbReference type="PANTHER" id="PTHR30353">
    <property type="entry name" value="INNER MEMBRANE PROTEIN DEDA-RELATED"/>
    <property type="match status" value="1"/>
</dbReference>
<evidence type="ECO:0000313" key="10">
    <source>
        <dbReference type="EMBL" id="TWF90510.1"/>
    </source>
</evidence>
<keyword evidence="4 7" id="KW-0812">Transmembrane</keyword>
<evidence type="ECO:0000256" key="6">
    <source>
        <dbReference type="ARBA" id="ARBA00023136"/>
    </source>
</evidence>
<evidence type="ECO:0000256" key="1">
    <source>
        <dbReference type="ARBA" id="ARBA00004651"/>
    </source>
</evidence>
<keyword evidence="6 7" id="KW-0472">Membrane</keyword>
<feature type="transmembrane region" description="Helical" evidence="7">
    <location>
        <begin position="55"/>
        <end position="75"/>
    </location>
</feature>
<organism evidence="10 11">
    <name type="scientific">Kitasatospora viridis</name>
    <dbReference type="NCBI Taxonomy" id="281105"/>
    <lineage>
        <taxon>Bacteria</taxon>
        <taxon>Bacillati</taxon>
        <taxon>Actinomycetota</taxon>
        <taxon>Actinomycetes</taxon>
        <taxon>Kitasatosporales</taxon>
        <taxon>Streptomycetaceae</taxon>
        <taxon>Kitasatospora</taxon>
    </lineage>
</organism>
<dbReference type="InterPro" id="IPR032818">
    <property type="entry name" value="DedA-like"/>
</dbReference>
<evidence type="ECO:0000256" key="2">
    <source>
        <dbReference type="ARBA" id="ARBA00010792"/>
    </source>
</evidence>
<feature type="compositionally biased region" description="Gly residues" evidence="8">
    <location>
        <begin position="239"/>
        <end position="251"/>
    </location>
</feature>
<evidence type="ECO:0000313" key="11">
    <source>
        <dbReference type="Proteomes" id="UP000317940"/>
    </source>
</evidence>
<evidence type="ECO:0000256" key="4">
    <source>
        <dbReference type="ARBA" id="ARBA00022692"/>
    </source>
</evidence>
<dbReference type="OrthoDB" id="9813426at2"/>
<feature type="transmembrane region" description="Helical" evidence="7">
    <location>
        <begin position="168"/>
        <end position="192"/>
    </location>
</feature>
<reference evidence="10 11" key="1">
    <citation type="submission" date="2019-06" db="EMBL/GenBank/DDBJ databases">
        <title>Sequencing the genomes of 1000 actinobacteria strains.</title>
        <authorList>
            <person name="Klenk H.-P."/>
        </authorList>
    </citation>
    <scope>NUCLEOTIDE SEQUENCE [LARGE SCALE GENOMIC DNA]</scope>
    <source>
        <strain evidence="10 11">DSM 44826</strain>
    </source>
</reference>
<keyword evidence="3 7" id="KW-1003">Cell membrane</keyword>
<dbReference type="RefSeq" id="WP_145909703.1">
    <property type="nucleotide sequence ID" value="NZ_BAAAMZ010000001.1"/>
</dbReference>
<evidence type="ECO:0000256" key="3">
    <source>
        <dbReference type="ARBA" id="ARBA00022475"/>
    </source>
</evidence>
<feature type="region of interest" description="Disordered" evidence="8">
    <location>
        <begin position="200"/>
        <end position="278"/>
    </location>
</feature>
<gene>
    <name evidence="10" type="ORF">FHX73_13557</name>
</gene>
<keyword evidence="5 7" id="KW-1133">Transmembrane helix</keyword>
<proteinExistence type="inferred from homology"/>
<dbReference type="EMBL" id="VIWT01000003">
    <property type="protein sequence ID" value="TWF90510.1"/>
    <property type="molecule type" value="Genomic_DNA"/>
</dbReference>
<protein>
    <submittedName>
        <fullName evidence="10">Membrane protein DedA with SNARE-associated domain</fullName>
    </submittedName>
</protein>
<comment type="similarity">
    <text evidence="2 7">Belongs to the DedA family.</text>
</comment>
<dbReference type="AlphaFoldDB" id="A0A561TTS5"/>
<sequence>MNLTALVAAAGFWSYALVFGVTAGETSAFIGVVLPSETVVLFAAALSSRGLLNPYLLALAVIAGGIIGDSTGYWLGRLFGKRLDQPKERRRIKPGGRVERATGYLRRHGGPAVFTGRFIGFVRSFVPFTAGAARMPYRRFLGYSAAASVIWGSLNITAGYFLGASASGLLHTAGIAGAVALAAAVLITLGALGWRRRRRLARDEAGQEPRSMAAPGPGPAETDEPTDAGEPGGPVSPRGPGGPAGSGGSAGSTGPAGPDEESAGDRALAAHGATRKHA</sequence>
<name>A0A561TTS5_9ACTN</name>
<feature type="transmembrane region" description="Helical" evidence="7">
    <location>
        <begin position="140"/>
        <end position="162"/>
    </location>
</feature>
<dbReference type="Proteomes" id="UP000317940">
    <property type="component" value="Unassembled WGS sequence"/>
</dbReference>
<evidence type="ECO:0000256" key="5">
    <source>
        <dbReference type="ARBA" id="ARBA00022989"/>
    </source>
</evidence>
<dbReference type="GO" id="GO:0005886">
    <property type="term" value="C:plasma membrane"/>
    <property type="evidence" value="ECO:0007669"/>
    <property type="project" value="UniProtKB-SubCell"/>
</dbReference>
<dbReference type="PANTHER" id="PTHR30353:SF15">
    <property type="entry name" value="INNER MEMBRANE PROTEIN YABI"/>
    <property type="match status" value="1"/>
</dbReference>
<dbReference type="Pfam" id="PF09335">
    <property type="entry name" value="VTT_dom"/>
    <property type="match status" value="1"/>
</dbReference>
<accession>A0A561TTS5</accession>
<dbReference type="InterPro" id="IPR032816">
    <property type="entry name" value="VTT_dom"/>
</dbReference>